<dbReference type="PANTHER" id="PTHR40606:SF1">
    <property type="entry name" value="UPF0339 PROTEIN YEGP"/>
    <property type="match status" value="1"/>
</dbReference>
<organism evidence="2 3">
    <name type="scientific">Methylotenera mobilis</name>
    <dbReference type="NCBI Taxonomy" id="359408"/>
    <lineage>
        <taxon>Bacteria</taxon>
        <taxon>Pseudomonadati</taxon>
        <taxon>Pseudomonadota</taxon>
        <taxon>Betaproteobacteria</taxon>
        <taxon>Nitrosomonadales</taxon>
        <taxon>Methylophilaceae</taxon>
        <taxon>Methylotenera</taxon>
    </lineage>
</organism>
<dbReference type="InterPro" id="IPR051141">
    <property type="entry name" value="UPF0339_domain"/>
</dbReference>
<dbReference type="PANTHER" id="PTHR40606">
    <property type="match status" value="1"/>
</dbReference>
<dbReference type="EMBL" id="DNAA01000020">
    <property type="protein sequence ID" value="HBA08251.1"/>
    <property type="molecule type" value="Genomic_DNA"/>
</dbReference>
<dbReference type="STRING" id="1132855.GCA_000384255_00218"/>
<sequence>MAGKFELKAAKSGQFHFNLLAGNGQIILQSEMYETKASALNGIASIQKNAADEARYERLVSKSEKPYFVLKAANHQVIGQSQMYESEAARDNGIESVKKNGPEATIVDLTA</sequence>
<dbReference type="InterPro" id="IPR036913">
    <property type="entry name" value="YegP-like_sf"/>
</dbReference>
<gene>
    <name evidence="2" type="ORF">DCW48_00755</name>
</gene>
<protein>
    <submittedName>
        <fullName evidence="2">DUF1508 domain-containing protein</fullName>
    </submittedName>
</protein>
<dbReference type="AlphaFoldDB" id="A0A351R880"/>
<evidence type="ECO:0000313" key="2">
    <source>
        <dbReference type="EMBL" id="HBA08251.1"/>
    </source>
</evidence>
<feature type="domain" description="DUF1508" evidence="1">
    <location>
        <begin position="10"/>
        <end position="57"/>
    </location>
</feature>
<evidence type="ECO:0000259" key="1">
    <source>
        <dbReference type="Pfam" id="PF07411"/>
    </source>
</evidence>
<dbReference type="Gene3D" id="2.30.29.80">
    <property type="match status" value="1"/>
</dbReference>
<accession>A0A351R880</accession>
<name>A0A351R880_9PROT</name>
<dbReference type="Proteomes" id="UP000264313">
    <property type="component" value="Unassembled WGS sequence"/>
</dbReference>
<proteinExistence type="predicted"/>
<evidence type="ECO:0000313" key="3">
    <source>
        <dbReference type="Proteomes" id="UP000264313"/>
    </source>
</evidence>
<dbReference type="Pfam" id="PF07411">
    <property type="entry name" value="DUF1508"/>
    <property type="match status" value="2"/>
</dbReference>
<comment type="caution">
    <text evidence="2">The sequence shown here is derived from an EMBL/GenBank/DDBJ whole genome shotgun (WGS) entry which is preliminary data.</text>
</comment>
<dbReference type="InterPro" id="IPR010879">
    <property type="entry name" value="DUF1508"/>
</dbReference>
<feature type="domain" description="DUF1508" evidence="1">
    <location>
        <begin position="62"/>
        <end position="108"/>
    </location>
</feature>
<reference evidence="2 3" key="1">
    <citation type="journal article" date="2018" name="Nat. Biotechnol.">
        <title>A standardized bacterial taxonomy based on genome phylogeny substantially revises the tree of life.</title>
        <authorList>
            <person name="Parks D.H."/>
            <person name="Chuvochina M."/>
            <person name="Waite D.W."/>
            <person name="Rinke C."/>
            <person name="Skarshewski A."/>
            <person name="Chaumeil P.A."/>
            <person name="Hugenholtz P."/>
        </authorList>
    </citation>
    <scope>NUCLEOTIDE SEQUENCE [LARGE SCALE GENOMIC DNA]</scope>
    <source>
        <strain evidence="2">UBA9958</strain>
    </source>
</reference>
<dbReference type="SUPFAM" id="SSF160113">
    <property type="entry name" value="YegP-like"/>
    <property type="match status" value="2"/>
</dbReference>